<dbReference type="EMBL" id="KZ678404">
    <property type="protein sequence ID" value="PSR93856.1"/>
    <property type="molecule type" value="Genomic_DNA"/>
</dbReference>
<evidence type="ECO:0000313" key="2">
    <source>
        <dbReference type="EMBL" id="PSR93856.1"/>
    </source>
</evidence>
<gene>
    <name evidence="2" type="ORF">BD289DRAFT_428504</name>
</gene>
<keyword evidence="1" id="KW-0732">Signal</keyword>
<proteinExistence type="predicted"/>
<evidence type="ECO:0000313" key="3">
    <source>
        <dbReference type="Proteomes" id="UP000241462"/>
    </source>
</evidence>
<feature type="signal peptide" evidence="1">
    <location>
        <begin position="1"/>
        <end position="19"/>
    </location>
</feature>
<organism evidence="2 3">
    <name type="scientific">Coniella lustricola</name>
    <dbReference type="NCBI Taxonomy" id="2025994"/>
    <lineage>
        <taxon>Eukaryota</taxon>
        <taxon>Fungi</taxon>
        <taxon>Dikarya</taxon>
        <taxon>Ascomycota</taxon>
        <taxon>Pezizomycotina</taxon>
        <taxon>Sordariomycetes</taxon>
        <taxon>Sordariomycetidae</taxon>
        <taxon>Diaporthales</taxon>
        <taxon>Schizoparmaceae</taxon>
        <taxon>Coniella</taxon>
    </lineage>
</organism>
<name>A0A2T3AE07_9PEZI</name>
<protein>
    <submittedName>
        <fullName evidence="2">Uncharacterized protein</fullName>
    </submittedName>
</protein>
<evidence type="ECO:0000256" key="1">
    <source>
        <dbReference type="SAM" id="SignalP"/>
    </source>
</evidence>
<keyword evidence="3" id="KW-1185">Reference proteome</keyword>
<sequence>MIFLFFTHICFLWKTLSPADQVSRVACSAFSPKSAISASQHPISEERLVVSFSNNCVPRPLDIPMVEPLVLVCSCVVGIGLVYRPLSDHSTNKPPSRCAQHWLSGYMRNQCWIDETLKIHSQRRTCGEDLQ</sequence>
<feature type="chain" id="PRO_5015778086" evidence="1">
    <location>
        <begin position="20"/>
        <end position="131"/>
    </location>
</feature>
<dbReference type="InParanoid" id="A0A2T3AE07"/>
<reference evidence="2 3" key="1">
    <citation type="journal article" date="2018" name="Mycol. Prog.">
        <title>Coniella lustricola, a new species from submerged detritus.</title>
        <authorList>
            <person name="Raudabaugh D.B."/>
            <person name="Iturriaga T."/>
            <person name="Carver A."/>
            <person name="Mondo S."/>
            <person name="Pangilinan J."/>
            <person name="Lipzen A."/>
            <person name="He G."/>
            <person name="Amirebrahimi M."/>
            <person name="Grigoriev I.V."/>
            <person name="Miller A.N."/>
        </authorList>
    </citation>
    <scope>NUCLEOTIDE SEQUENCE [LARGE SCALE GENOMIC DNA]</scope>
    <source>
        <strain evidence="2 3">B22-T-1</strain>
    </source>
</reference>
<accession>A0A2T3AE07</accession>
<dbReference type="AlphaFoldDB" id="A0A2T3AE07"/>
<dbReference type="Proteomes" id="UP000241462">
    <property type="component" value="Unassembled WGS sequence"/>
</dbReference>